<name>A0A5E4GDP1_PRUDU</name>
<sequence>DDWKKQVSEGTLTVSGSNVLTLALGTPEHVGRVRGVGAGVSPTQFFNLLRQQRVKFADKLKESVMEGKGSVMEVVRAEREILLKQFSQLIPNFDPNLLASCSNVRALVLEEDNPTNDADADAAKNRQDETDLSKLDMLAHLLTLCQYVETKLKPAKETITVHMPEEVFGIEHDIWLLCEDILQFASMVEIGSIMIALYMRYLFDYLKMENMVNLVGLVDPGQVSSQSGTLSHRSKYLLDRLKNVDGDQFYLVPYNPGGHWVLIIVRPAKETMYYMDSLPNRSVDEDMRNIVNTSIKMYNSHTSKQSSRKSPIWKNLQGTPRQPTNVECGYYVMRFMRDIIHDRGLAFEKK</sequence>
<evidence type="ECO:0000313" key="5">
    <source>
        <dbReference type="EMBL" id="VVA37935.1"/>
    </source>
</evidence>
<dbReference type="GO" id="GO:0008234">
    <property type="term" value="F:cysteine-type peptidase activity"/>
    <property type="evidence" value="ECO:0007669"/>
    <property type="project" value="InterPro"/>
</dbReference>
<feature type="non-terminal residue" evidence="5">
    <location>
        <position position="350"/>
    </location>
</feature>
<dbReference type="Proteomes" id="UP000327085">
    <property type="component" value="Unassembled WGS sequence"/>
</dbReference>
<dbReference type="AlphaFoldDB" id="A0A5E4GDP1"/>
<feature type="non-terminal residue" evidence="5">
    <location>
        <position position="1"/>
    </location>
</feature>
<dbReference type="PROSITE" id="PS50600">
    <property type="entry name" value="ULP_PROTEASE"/>
    <property type="match status" value="1"/>
</dbReference>
<proteinExistence type="inferred from homology"/>
<keyword evidence="2 5" id="KW-0645">Protease</keyword>
<protein>
    <submittedName>
        <fullName evidence="5">PREDICTED: ubiquitin-like-specific protease</fullName>
    </submittedName>
</protein>
<dbReference type="SUPFAM" id="SSF54001">
    <property type="entry name" value="Cysteine proteinases"/>
    <property type="match status" value="1"/>
</dbReference>
<organism evidence="5 6">
    <name type="scientific">Prunus dulcis</name>
    <name type="common">Almond</name>
    <name type="synonym">Amygdalus dulcis</name>
    <dbReference type="NCBI Taxonomy" id="3755"/>
    <lineage>
        <taxon>Eukaryota</taxon>
        <taxon>Viridiplantae</taxon>
        <taxon>Streptophyta</taxon>
        <taxon>Embryophyta</taxon>
        <taxon>Tracheophyta</taxon>
        <taxon>Spermatophyta</taxon>
        <taxon>Magnoliopsida</taxon>
        <taxon>eudicotyledons</taxon>
        <taxon>Gunneridae</taxon>
        <taxon>Pentapetalae</taxon>
        <taxon>rosids</taxon>
        <taxon>fabids</taxon>
        <taxon>Rosales</taxon>
        <taxon>Rosaceae</taxon>
        <taxon>Amygdaloideae</taxon>
        <taxon>Amygdaleae</taxon>
        <taxon>Prunus</taxon>
    </lineage>
</organism>
<dbReference type="EMBL" id="CABIKO010000589">
    <property type="protein sequence ID" value="VVA37935.1"/>
    <property type="molecule type" value="Genomic_DNA"/>
</dbReference>
<keyword evidence="3" id="KW-0378">Hydrolase</keyword>
<dbReference type="InParanoid" id="A0A5E4GDP1"/>
<dbReference type="PANTHER" id="PTHR33018:SF31">
    <property type="entry name" value="TRANSPOSASE, PTTA_EN_SPM, PLANT"/>
    <property type="match status" value="1"/>
</dbReference>
<dbReference type="InterPro" id="IPR038765">
    <property type="entry name" value="Papain-like_cys_pep_sf"/>
</dbReference>
<dbReference type="Gene3D" id="3.40.395.10">
    <property type="entry name" value="Adenoviral Proteinase, Chain A"/>
    <property type="match status" value="1"/>
</dbReference>
<evidence type="ECO:0000256" key="2">
    <source>
        <dbReference type="ARBA" id="ARBA00022670"/>
    </source>
</evidence>
<accession>A0A5E4GDP1</accession>
<dbReference type="Pfam" id="PF02902">
    <property type="entry name" value="Peptidase_C48"/>
    <property type="match status" value="1"/>
</dbReference>
<evidence type="ECO:0000256" key="1">
    <source>
        <dbReference type="ARBA" id="ARBA00005234"/>
    </source>
</evidence>
<dbReference type="GO" id="GO:0006508">
    <property type="term" value="P:proteolysis"/>
    <property type="evidence" value="ECO:0007669"/>
    <property type="project" value="UniProtKB-KW"/>
</dbReference>
<dbReference type="InterPro" id="IPR003653">
    <property type="entry name" value="Peptidase_C48_C"/>
</dbReference>
<dbReference type="Gramene" id="VVA37935">
    <property type="protein sequence ID" value="VVA37935"/>
    <property type="gene ID" value="Prudul26B018805"/>
</dbReference>
<evidence type="ECO:0000313" key="6">
    <source>
        <dbReference type="Proteomes" id="UP000327085"/>
    </source>
</evidence>
<evidence type="ECO:0000259" key="4">
    <source>
        <dbReference type="PROSITE" id="PS50600"/>
    </source>
</evidence>
<evidence type="ECO:0000256" key="3">
    <source>
        <dbReference type="ARBA" id="ARBA00022801"/>
    </source>
</evidence>
<comment type="similarity">
    <text evidence="1">Belongs to the peptidase C48 family.</text>
</comment>
<reference evidence="6" key="1">
    <citation type="journal article" date="2020" name="Plant J.">
        <title>Transposons played a major role in the diversification between the closely related almond and peach genomes: results from the almond genome sequence.</title>
        <authorList>
            <person name="Alioto T."/>
            <person name="Alexiou K.G."/>
            <person name="Bardil A."/>
            <person name="Barteri F."/>
            <person name="Castanera R."/>
            <person name="Cruz F."/>
            <person name="Dhingra A."/>
            <person name="Duval H."/>
            <person name="Fernandez I Marti A."/>
            <person name="Frias L."/>
            <person name="Galan B."/>
            <person name="Garcia J.L."/>
            <person name="Howad W."/>
            <person name="Gomez-Garrido J."/>
            <person name="Gut M."/>
            <person name="Julca I."/>
            <person name="Morata J."/>
            <person name="Puigdomenech P."/>
            <person name="Ribeca P."/>
            <person name="Rubio Cabetas M.J."/>
            <person name="Vlasova A."/>
            <person name="Wirthensohn M."/>
            <person name="Garcia-Mas J."/>
            <person name="Gabaldon T."/>
            <person name="Casacuberta J.M."/>
            <person name="Arus P."/>
        </authorList>
    </citation>
    <scope>NUCLEOTIDE SEQUENCE [LARGE SCALE GENOMIC DNA]</scope>
    <source>
        <strain evidence="6">cv. Texas</strain>
    </source>
</reference>
<feature type="domain" description="Ubiquitin-like protease family profile" evidence="4">
    <location>
        <begin position="174"/>
        <end position="339"/>
    </location>
</feature>
<dbReference type="PANTHER" id="PTHR33018">
    <property type="entry name" value="OS10G0338966 PROTEIN-RELATED"/>
    <property type="match status" value="1"/>
</dbReference>
<gene>
    <name evidence="5" type="ORF">ALMOND_2B018805</name>
</gene>